<dbReference type="EMBL" id="CAFBMW010000032">
    <property type="protein sequence ID" value="CAB4958678.1"/>
    <property type="molecule type" value="Genomic_DNA"/>
</dbReference>
<dbReference type="Gene3D" id="3.40.630.30">
    <property type="match status" value="1"/>
</dbReference>
<dbReference type="Pfam" id="PF00583">
    <property type="entry name" value="Acetyltransf_1"/>
    <property type="match status" value="1"/>
</dbReference>
<dbReference type="SUPFAM" id="SSF55729">
    <property type="entry name" value="Acyl-CoA N-acyltransferases (Nat)"/>
    <property type="match status" value="1"/>
</dbReference>
<dbReference type="PROSITE" id="PS51186">
    <property type="entry name" value="GNAT"/>
    <property type="match status" value="1"/>
</dbReference>
<name>A0A6J7KQG7_9ZZZZ</name>
<evidence type="ECO:0000256" key="2">
    <source>
        <dbReference type="ARBA" id="ARBA00023315"/>
    </source>
</evidence>
<dbReference type="InterPro" id="IPR016181">
    <property type="entry name" value="Acyl_CoA_acyltransferase"/>
</dbReference>
<organism evidence="4">
    <name type="scientific">freshwater metagenome</name>
    <dbReference type="NCBI Taxonomy" id="449393"/>
    <lineage>
        <taxon>unclassified sequences</taxon>
        <taxon>metagenomes</taxon>
        <taxon>ecological metagenomes</taxon>
    </lineage>
</organism>
<gene>
    <name evidence="4" type="ORF">UFOPK3662_03068</name>
</gene>
<feature type="domain" description="N-acetyltransferase" evidence="3">
    <location>
        <begin position="5"/>
        <end position="156"/>
    </location>
</feature>
<accession>A0A6J7KQG7</accession>
<dbReference type="GO" id="GO:0016747">
    <property type="term" value="F:acyltransferase activity, transferring groups other than amino-acyl groups"/>
    <property type="evidence" value="ECO:0007669"/>
    <property type="project" value="InterPro"/>
</dbReference>
<dbReference type="CDD" id="cd04301">
    <property type="entry name" value="NAT_SF"/>
    <property type="match status" value="1"/>
</dbReference>
<keyword evidence="2" id="KW-0012">Acyltransferase</keyword>
<protein>
    <submittedName>
        <fullName evidence="4">Unannotated protein</fullName>
    </submittedName>
</protein>
<evidence type="ECO:0000256" key="1">
    <source>
        <dbReference type="ARBA" id="ARBA00022679"/>
    </source>
</evidence>
<dbReference type="InterPro" id="IPR050832">
    <property type="entry name" value="Bact_Acetyltransf"/>
</dbReference>
<proteinExistence type="predicted"/>
<evidence type="ECO:0000259" key="3">
    <source>
        <dbReference type="PROSITE" id="PS51186"/>
    </source>
</evidence>
<reference evidence="4" key="1">
    <citation type="submission" date="2020-05" db="EMBL/GenBank/DDBJ databases">
        <authorList>
            <person name="Chiriac C."/>
            <person name="Salcher M."/>
            <person name="Ghai R."/>
            <person name="Kavagutti S V."/>
        </authorList>
    </citation>
    <scope>NUCLEOTIDE SEQUENCE</scope>
</reference>
<keyword evidence="1" id="KW-0808">Transferase</keyword>
<dbReference type="PANTHER" id="PTHR43877:SF2">
    <property type="entry name" value="AMINOALKYLPHOSPHONATE N-ACETYLTRANSFERASE-RELATED"/>
    <property type="match status" value="1"/>
</dbReference>
<dbReference type="InterPro" id="IPR000182">
    <property type="entry name" value="GNAT_dom"/>
</dbReference>
<evidence type="ECO:0000313" key="4">
    <source>
        <dbReference type="EMBL" id="CAB4958678.1"/>
    </source>
</evidence>
<dbReference type="AlphaFoldDB" id="A0A6J7KQG7"/>
<sequence>MDTGPRVTSCDTDESLVAAAGLFNRYRHHYGESDGDARAEGWLTEMVRSRQLAVWTASLTSELDGLPVGLATSHEMPASLVLGRSWQVRDLYVLPEARRGGVAAALLGAVRDAALAAGATRLSLVTEPDNAAALGLYRGLGFRPVEGPTPLSLDLVPRTAT</sequence>
<dbReference type="PANTHER" id="PTHR43877">
    <property type="entry name" value="AMINOALKYLPHOSPHONATE N-ACETYLTRANSFERASE-RELATED-RELATED"/>
    <property type="match status" value="1"/>
</dbReference>